<dbReference type="PANTHER" id="PTHR35726:SF4">
    <property type="entry name" value="GLUTAMIC ACID-RICH PROTEIN-LIKE"/>
    <property type="match status" value="1"/>
</dbReference>
<gene>
    <name evidence="2" type="ORF">V6N11_041529</name>
</gene>
<evidence type="ECO:0000313" key="2">
    <source>
        <dbReference type="EMBL" id="KAK9013523.1"/>
    </source>
</evidence>
<dbReference type="EMBL" id="JBBPBN010000022">
    <property type="protein sequence ID" value="KAK9013523.1"/>
    <property type="molecule type" value="Genomic_DNA"/>
</dbReference>
<organism evidence="2 3">
    <name type="scientific">Hibiscus sabdariffa</name>
    <name type="common">roselle</name>
    <dbReference type="NCBI Taxonomy" id="183260"/>
    <lineage>
        <taxon>Eukaryota</taxon>
        <taxon>Viridiplantae</taxon>
        <taxon>Streptophyta</taxon>
        <taxon>Embryophyta</taxon>
        <taxon>Tracheophyta</taxon>
        <taxon>Spermatophyta</taxon>
        <taxon>Magnoliopsida</taxon>
        <taxon>eudicotyledons</taxon>
        <taxon>Gunneridae</taxon>
        <taxon>Pentapetalae</taxon>
        <taxon>rosids</taxon>
        <taxon>malvids</taxon>
        <taxon>Malvales</taxon>
        <taxon>Malvaceae</taxon>
        <taxon>Malvoideae</taxon>
        <taxon>Hibiscus</taxon>
    </lineage>
</organism>
<sequence>MDVKSKVIDISPFLLFEATGDSETGCSDPAISVDDNDDDDDDDDDAESCSCDTTPELLPGVRGLNGLKHKASVGDEEEEGEVVELQKEAGLHKNRRDGHRRFTGGVRKGKKSSSVSVDSAKHLKDKNRLFWEACLAS</sequence>
<feature type="compositionally biased region" description="Basic residues" evidence="1">
    <location>
        <begin position="92"/>
        <end position="111"/>
    </location>
</feature>
<keyword evidence="3" id="KW-1185">Reference proteome</keyword>
<accession>A0ABR2RL39</accession>
<dbReference type="PANTHER" id="PTHR35726">
    <property type="entry name" value="GLUTAMIC ACID-RICH PROTEIN-LIKE"/>
    <property type="match status" value="1"/>
</dbReference>
<feature type="region of interest" description="Disordered" evidence="1">
    <location>
        <begin position="91"/>
        <end position="119"/>
    </location>
</feature>
<name>A0ABR2RL39_9ROSI</name>
<evidence type="ECO:0000313" key="3">
    <source>
        <dbReference type="Proteomes" id="UP001396334"/>
    </source>
</evidence>
<protein>
    <submittedName>
        <fullName evidence="2">Uncharacterized protein</fullName>
    </submittedName>
</protein>
<reference evidence="2 3" key="1">
    <citation type="journal article" date="2024" name="G3 (Bethesda)">
        <title>Genome assembly of Hibiscus sabdariffa L. provides insights into metabolisms of medicinal natural products.</title>
        <authorList>
            <person name="Kim T."/>
        </authorList>
    </citation>
    <scope>NUCLEOTIDE SEQUENCE [LARGE SCALE GENOMIC DNA]</scope>
    <source>
        <strain evidence="2">TK-2024</strain>
        <tissue evidence="2">Old leaves</tissue>
    </source>
</reference>
<feature type="compositionally biased region" description="Acidic residues" evidence="1">
    <location>
        <begin position="34"/>
        <end position="47"/>
    </location>
</feature>
<proteinExistence type="predicted"/>
<evidence type="ECO:0000256" key="1">
    <source>
        <dbReference type="SAM" id="MobiDB-lite"/>
    </source>
</evidence>
<feature type="region of interest" description="Disordered" evidence="1">
    <location>
        <begin position="19"/>
        <end position="55"/>
    </location>
</feature>
<comment type="caution">
    <text evidence="2">The sequence shown here is derived from an EMBL/GenBank/DDBJ whole genome shotgun (WGS) entry which is preliminary data.</text>
</comment>
<dbReference type="Proteomes" id="UP001396334">
    <property type="component" value="Unassembled WGS sequence"/>
</dbReference>